<dbReference type="CDD" id="cd00165">
    <property type="entry name" value="S4"/>
    <property type="match status" value="1"/>
</dbReference>
<dbReference type="InterPro" id="IPR006145">
    <property type="entry name" value="PsdUridine_synth_RsuA/RluA"/>
</dbReference>
<dbReference type="FunFam" id="3.30.70.580:FF:000009">
    <property type="entry name" value="Pseudouridine synthase"/>
    <property type="match status" value="1"/>
</dbReference>
<dbReference type="EC" id="5.4.99.-" evidence="8"/>
<dbReference type="FunFam" id="3.10.290.10:FF:000003">
    <property type="entry name" value="Pseudouridine synthase"/>
    <property type="match status" value="1"/>
</dbReference>
<dbReference type="Gene3D" id="3.30.70.1560">
    <property type="entry name" value="Alpha-L RNA-binding motif"/>
    <property type="match status" value="1"/>
</dbReference>
<dbReference type="InterPro" id="IPR002942">
    <property type="entry name" value="S4_RNA-bd"/>
</dbReference>
<evidence type="ECO:0000256" key="1">
    <source>
        <dbReference type="ARBA" id="ARBA00008348"/>
    </source>
</evidence>
<dbReference type="Gene3D" id="3.30.70.580">
    <property type="entry name" value="Pseudouridine synthase I, catalytic domain, N-terminal subdomain"/>
    <property type="match status" value="1"/>
</dbReference>
<organism evidence="11">
    <name type="scientific">Thermohahella caldifontis</name>
    <dbReference type="NCBI Taxonomy" id="3142973"/>
    <lineage>
        <taxon>Bacteria</taxon>
        <taxon>Pseudomonadati</taxon>
        <taxon>Pseudomonadota</taxon>
        <taxon>Gammaproteobacteria</taxon>
        <taxon>Oceanospirillales</taxon>
        <taxon>Hahellaceae</taxon>
        <taxon>Thermohahella</taxon>
    </lineage>
</organism>
<evidence type="ECO:0000256" key="4">
    <source>
        <dbReference type="ARBA" id="ARBA00023235"/>
    </source>
</evidence>
<evidence type="ECO:0000256" key="5">
    <source>
        <dbReference type="ARBA" id="ARBA00036944"/>
    </source>
</evidence>
<keyword evidence="3 7" id="KW-0694">RNA-binding</keyword>
<comment type="function">
    <text evidence="6">Responsible for synthesis of pseudouridine from uracil-2605 in 23S ribosomal RNA.</text>
</comment>
<name>A0AB39UZD1_9GAMM</name>
<dbReference type="GO" id="GO:0005829">
    <property type="term" value="C:cytosol"/>
    <property type="evidence" value="ECO:0007669"/>
    <property type="project" value="UniProtKB-ARBA"/>
</dbReference>
<dbReference type="PROSITE" id="PS50889">
    <property type="entry name" value="S4"/>
    <property type="match status" value="1"/>
</dbReference>
<dbReference type="PANTHER" id="PTHR47683">
    <property type="entry name" value="PSEUDOURIDINE SYNTHASE FAMILY PROTEIN-RELATED"/>
    <property type="match status" value="1"/>
</dbReference>
<evidence type="ECO:0000256" key="3">
    <source>
        <dbReference type="ARBA" id="ARBA00022884"/>
    </source>
</evidence>
<dbReference type="SUPFAM" id="SSF55120">
    <property type="entry name" value="Pseudouridine synthase"/>
    <property type="match status" value="1"/>
</dbReference>
<dbReference type="GO" id="GO:0003723">
    <property type="term" value="F:RNA binding"/>
    <property type="evidence" value="ECO:0007669"/>
    <property type="project" value="UniProtKB-KW"/>
</dbReference>
<dbReference type="Pfam" id="PF00849">
    <property type="entry name" value="PseudoU_synth_2"/>
    <property type="match status" value="1"/>
</dbReference>
<keyword evidence="4 8" id="KW-0413">Isomerase</keyword>
<sequence>MTDLTDGSTEKLQKVLSRIGVCSRREAERWIGEGRVTVNGQVATLGQRVSSSDRIMVDGKPVRDKEDAPVYALVYNKPEGEVTTRNDPEGRPTVFDRLPKPPVGRWISVGRLDINSTGLLIFTTDGELANRLMHPSTGIDREYAVRILGVADEDALNRMKEGVLLEDGIARFSDISDGGGSGANHWYHVTIKEGKNREVRRIFESQGFVVNRLKRVRYGFIFLPSRIRMGQWEWMSQADLNVLYDMAGLPARKTRQPDTHERKRQTRKSPRPARPAGHRRSRQS</sequence>
<comment type="catalytic activity">
    <reaction evidence="5">
        <text>uridine(2605) in 23S rRNA = pseudouridine(2605) in 23S rRNA</text>
        <dbReference type="Rhea" id="RHEA:42520"/>
        <dbReference type="Rhea" id="RHEA-COMP:10095"/>
        <dbReference type="Rhea" id="RHEA-COMP:10096"/>
        <dbReference type="ChEBI" id="CHEBI:65314"/>
        <dbReference type="ChEBI" id="CHEBI:65315"/>
        <dbReference type="EC" id="5.4.99.22"/>
    </reaction>
</comment>
<dbReference type="GO" id="GO:0160139">
    <property type="term" value="F:23S rRNA pseudouridine(2605) synthase activity"/>
    <property type="evidence" value="ECO:0007669"/>
    <property type="project" value="UniProtKB-EC"/>
</dbReference>
<evidence type="ECO:0000313" key="11">
    <source>
        <dbReference type="EMBL" id="XDT73702.1"/>
    </source>
</evidence>
<dbReference type="InterPro" id="IPR036986">
    <property type="entry name" value="S4_RNA-bd_sf"/>
</dbReference>
<dbReference type="PANTHER" id="PTHR47683:SF3">
    <property type="entry name" value="RIBOSOMAL LARGE SUBUNIT PSEUDOURIDINE SYNTHASE B"/>
    <property type="match status" value="1"/>
</dbReference>
<feature type="compositionally biased region" description="Basic residues" evidence="9">
    <location>
        <begin position="262"/>
        <end position="284"/>
    </location>
</feature>
<dbReference type="InterPro" id="IPR018496">
    <property type="entry name" value="PsdUridine_synth_RsuA/RluB_CS"/>
</dbReference>
<dbReference type="KEGG" id="tcd:AAIA72_06970"/>
<dbReference type="Gene3D" id="3.10.290.10">
    <property type="entry name" value="RNA-binding S4 domain"/>
    <property type="match status" value="1"/>
</dbReference>
<dbReference type="SMART" id="SM00363">
    <property type="entry name" value="S4"/>
    <property type="match status" value="1"/>
</dbReference>
<dbReference type="AlphaFoldDB" id="A0AB39UZD1"/>
<evidence type="ECO:0000256" key="8">
    <source>
        <dbReference type="RuleBase" id="RU003887"/>
    </source>
</evidence>
<feature type="region of interest" description="Disordered" evidence="9">
    <location>
        <begin position="251"/>
        <end position="284"/>
    </location>
</feature>
<evidence type="ECO:0000256" key="7">
    <source>
        <dbReference type="PROSITE-ProRule" id="PRU00182"/>
    </source>
</evidence>
<keyword evidence="2" id="KW-0698">rRNA processing</keyword>
<comment type="similarity">
    <text evidence="1 8">Belongs to the pseudouridine synthase RsuA family.</text>
</comment>
<dbReference type="GO" id="GO:0000455">
    <property type="term" value="P:enzyme-directed rRNA pseudouridine synthesis"/>
    <property type="evidence" value="ECO:0007669"/>
    <property type="project" value="UniProtKB-ARBA"/>
</dbReference>
<dbReference type="InterPro" id="IPR042092">
    <property type="entry name" value="PsdUridine_s_RsuA/RluB/E/F_cat"/>
</dbReference>
<dbReference type="PROSITE" id="PS01149">
    <property type="entry name" value="PSI_RSU"/>
    <property type="match status" value="1"/>
</dbReference>
<dbReference type="NCBIfam" id="NF007976">
    <property type="entry name" value="PRK10700.1"/>
    <property type="match status" value="1"/>
</dbReference>
<dbReference type="FunFam" id="3.30.70.1560:FF:000001">
    <property type="entry name" value="Pseudouridine synthase"/>
    <property type="match status" value="1"/>
</dbReference>
<dbReference type="InterPro" id="IPR020094">
    <property type="entry name" value="TruA/RsuA/RluB/E/F_N"/>
</dbReference>
<dbReference type="InterPro" id="IPR050343">
    <property type="entry name" value="RsuA_PseudoU_synthase"/>
</dbReference>
<evidence type="ECO:0000256" key="6">
    <source>
        <dbReference type="ARBA" id="ARBA00037383"/>
    </source>
</evidence>
<dbReference type="CDD" id="cd02556">
    <property type="entry name" value="PseudoU_synth_RluB"/>
    <property type="match status" value="1"/>
</dbReference>
<dbReference type="NCBIfam" id="TIGR00093">
    <property type="entry name" value="pseudouridine synthase"/>
    <property type="match status" value="1"/>
</dbReference>
<dbReference type="SUPFAM" id="SSF55174">
    <property type="entry name" value="Alpha-L RNA-binding motif"/>
    <property type="match status" value="1"/>
</dbReference>
<reference evidence="11" key="1">
    <citation type="submission" date="2024-05" db="EMBL/GenBank/DDBJ databases">
        <title>Genome sequencing of novel strain.</title>
        <authorList>
            <person name="Ganbat D."/>
            <person name="Ganbat S."/>
            <person name="Lee S.-J."/>
        </authorList>
    </citation>
    <scope>NUCLEOTIDE SEQUENCE</scope>
    <source>
        <strain evidence="11">SMD15-11</strain>
    </source>
</reference>
<protein>
    <recommendedName>
        <fullName evidence="8">Pseudouridine synthase</fullName>
        <ecNumber evidence="8">5.4.99.-</ecNumber>
    </recommendedName>
</protein>
<dbReference type="InterPro" id="IPR020103">
    <property type="entry name" value="PsdUridine_synth_cat_dom_sf"/>
</dbReference>
<dbReference type="RefSeq" id="WP_369602683.1">
    <property type="nucleotide sequence ID" value="NZ_CP154858.1"/>
</dbReference>
<evidence type="ECO:0000256" key="9">
    <source>
        <dbReference type="SAM" id="MobiDB-lite"/>
    </source>
</evidence>
<proteinExistence type="inferred from homology"/>
<dbReference type="EMBL" id="CP154858">
    <property type="protein sequence ID" value="XDT73702.1"/>
    <property type="molecule type" value="Genomic_DNA"/>
</dbReference>
<evidence type="ECO:0000256" key="2">
    <source>
        <dbReference type="ARBA" id="ARBA00022552"/>
    </source>
</evidence>
<dbReference type="Pfam" id="PF01479">
    <property type="entry name" value="S4"/>
    <property type="match status" value="1"/>
</dbReference>
<gene>
    <name evidence="11" type="primary">rluB</name>
    <name evidence="11" type="ORF">AAIA72_06970</name>
</gene>
<evidence type="ECO:0000259" key="10">
    <source>
        <dbReference type="SMART" id="SM00363"/>
    </source>
</evidence>
<dbReference type="InterPro" id="IPR000748">
    <property type="entry name" value="PsdUridine_synth_RsuA/RluB/E/F"/>
</dbReference>
<feature type="domain" description="RNA-binding S4" evidence="10">
    <location>
        <begin position="10"/>
        <end position="67"/>
    </location>
</feature>
<accession>A0AB39UZD1</accession>